<keyword evidence="2" id="KW-1185">Reference proteome</keyword>
<dbReference type="EMBL" id="BMFU01000002">
    <property type="protein sequence ID" value="GGH51429.1"/>
    <property type="molecule type" value="Genomic_DNA"/>
</dbReference>
<comment type="caution">
    <text evidence="1">The sequence shown here is derived from an EMBL/GenBank/DDBJ whole genome shotgun (WGS) entry which is preliminary data.</text>
</comment>
<accession>A0ABQ1Z5R8</accession>
<organism evidence="1 2">
    <name type="scientific">Paenibacillus silvae</name>
    <dbReference type="NCBI Taxonomy" id="1325358"/>
    <lineage>
        <taxon>Bacteria</taxon>
        <taxon>Bacillati</taxon>
        <taxon>Bacillota</taxon>
        <taxon>Bacilli</taxon>
        <taxon>Bacillales</taxon>
        <taxon>Paenibacillaceae</taxon>
        <taxon>Paenibacillus</taxon>
    </lineage>
</organism>
<protein>
    <submittedName>
        <fullName evidence="1">Uncharacterized protein</fullName>
    </submittedName>
</protein>
<name>A0ABQ1Z5R8_9BACL</name>
<gene>
    <name evidence="1" type="ORF">GCM10008014_17160</name>
</gene>
<reference evidence="2" key="1">
    <citation type="journal article" date="2019" name="Int. J. Syst. Evol. Microbiol.">
        <title>The Global Catalogue of Microorganisms (GCM) 10K type strain sequencing project: providing services to taxonomists for standard genome sequencing and annotation.</title>
        <authorList>
            <consortium name="The Broad Institute Genomics Platform"/>
            <consortium name="The Broad Institute Genome Sequencing Center for Infectious Disease"/>
            <person name="Wu L."/>
            <person name="Ma J."/>
        </authorList>
    </citation>
    <scope>NUCLEOTIDE SEQUENCE [LARGE SCALE GENOMIC DNA]</scope>
    <source>
        <strain evidence="2">CGMCC 1.12770</strain>
    </source>
</reference>
<evidence type="ECO:0000313" key="2">
    <source>
        <dbReference type="Proteomes" id="UP000652153"/>
    </source>
</evidence>
<sequence length="64" mass="7575">MRQNDNALNLWNTIALYASSSDVTSFKSMLEIDFMENYNRYYPFDMVFFTDKSDDSRLILIGMN</sequence>
<proteinExistence type="predicted"/>
<dbReference type="Proteomes" id="UP000652153">
    <property type="component" value="Unassembled WGS sequence"/>
</dbReference>
<evidence type="ECO:0000313" key="1">
    <source>
        <dbReference type="EMBL" id="GGH51429.1"/>
    </source>
</evidence>